<protein>
    <submittedName>
        <fullName evidence="2">Tryptophan-rich sensory protein</fullName>
    </submittedName>
</protein>
<name>A0A317CCW7_9GAMM</name>
<keyword evidence="1" id="KW-0472">Membrane</keyword>
<sequence>MERKVSDWGGTMSAFILVIFVNYLSNALPLNGFTQKDLSDKYTSLFTPAGFTFSIWGVIYLALAAFVVYQALPSQRNNVLMSKVSKLFIVSCFANMLWLFAWHYEFVGTSLVIMFGILATLIAIYRALGLNMRQATWKEHLFLHLPFSLYTGWITVATMANISIFQNAMGWDDLFVSATNWTLLKLAVVGVIGAIIVLRRCDFIYGLVIAWAAFGIMSKQVDTPMIAGAAMMLVAFSVILATYEGIRQLFKD</sequence>
<feature type="transmembrane region" description="Helical" evidence="1">
    <location>
        <begin position="225"/>
        <end position="243"/>
    </location>
</feature>
<keyword evidence="1" id="KW-0812">Transmembrane</keyword>
<dbReference type="PANTHER" id="PTHR33802:SF1">
    <property type="entry name" value="XK-RELATED PROTEIN"/>
    <property type="match status" value="1"/>
</dbReference>
<feature type="transmembrane region" description="Helical" evidence="1">
    <location>
        <begin position="12"/>
        <end position="33"/>
    </location>
</feature>
<dbReference type="AlphaFoldDB" id="A0A317CCW7"/>
<feature type="transmembrane region" description="Helical" evidence="1">
    <location>
        <begin position="110"/>
        <end position="129"/>
    </location>
</feature>
<keyword evidence="1" id="KW-1133">Transmembrane helix</keyword>
<reference evidence="2 3" key="1">
    <citation type="submission" date="2018-05" db="EMBL/GenBank/DDBJ databases">
        <title>Leucothrix arctica sp. nov., isolated from Arctic seawater.</title>
        <authorList>
            <person name="Choi A."/>
            <person name="Baek K."/>
        </authorList>
    </citation>
    <scope>NUCLEOTIDE SEQUENCE [LARGE SCALE GENOMIC DNA]</scope>
    <source>
        <strain evidence="2 3">IMCC9719</strain>
    </source>
</reference>
<comment type="caution">
    <text evidence="2">The sequence shown here is derived from an EMBL/GenBank/DDBJ whole genome shotgun (WGS) entry which is preliminary data.</text>
</comment>
<organism evidence="2 3">
    <name type="scientific">Leucothrix arctica</name>
    <dbReference type="NCBI Taxonomy" id="1481894"/>
    <lineage>
        <taxon>Bacteria</taxon>
        <taxon>Pseudomonadati</taxon>
        <taxon>Pseudomonadota</taxon>
        <taxon>Gammaproteobacteria</taxon>
        <taxon>Thiotrichales</taxon>
        <taxon>Thiotrichaceae</taxon>
        <taxon>Leucothrix</taxon>
    </lineage>
</organism>
<dbReference type="PANTHER" id="PTHR33802">
    <property type="entry name" value="SI:CH211-161H7.5-RELATED"/>
    <property type="match status" value="1"/>
</dbReference>
<feature type="transmembrane region" description="Helical" evidence="1">
    <location>
        <begin position="203"/>
        <end position="219"/>
    </location>
</feature>
<feature type="transmembrane region" description="Helical" evidence="1">
    <location>
        <begin position="174"/>
        <end position="196"/>
    </location>
</feature>
<proteinExistence type="predicted"/>
<evidence type="ECO:0000313" key="2">
    <source>
        <dbReference type="EMBL" id="PWQ96525.1"/>
    </source>
</evidence>
<evidence type="ECO:0000313" key="3">
    <source>
        <dbReference type="Proteomes" id="UP000245506"/>
    </source>
</evidence>
<dbReference type="OrthoDB" id="5189031at2"/>
<dbReference type="Proteomes" id="UP000245506">
    <property type="component" value="Unassembled WGS sequence"/>
</dbReference>
<dbReference type="RefSeq" id="WP_109823106.1">
    <property type="nucleotide sequence ID" value="NZ_QGKL01000028.1"/>
</dbReference>
<evidence type="ECO:0000256" key="1">
    <source>
        <dbReference type="SAM" id="Phobius"/>
    </source>
</evidence>
<feature type="transmembrane region" description="Helical" evidence="1">
    <location>
        <begin position="53"/>
        <end position="72"/>
    </location>
</feature>
<feature type="transmembrane region" description="Helical" evidence="1">
    <location>
        <begin position="141"/>
        <end position="162"/>
    </location>
</feature>
<feature type="transmembrane region" description="Helical" evidence="1">
    <location>
        <begin position="84"/>
        <end position="104"/>
    </location>
</feature>
<keyword evidence="3" id="KW-1185">Reference proteome</keyword>
<accession>A0A317CCW7</accession>
<dbReference type="EMBL" id="QGKL01000028">
    <property type="protein sequence ID" value="PWQ96525.1"/>
    <property type="molecule type" value="Genomic_DNA"/>
</dbReference>
<dbReference type="Gene3D" id="1.20.1260.100">
    <property type="entry name" value="TspO/MBR protein"/>
    <property type="match status" value="1"/>
</dbReference>
<gene>
    <name evidence="2" type="ORF">DKT75_09055</name>
</gene>
<dbReference type="InterPro" id="IPR038330">
    <property type="entry name" value="TspO/MBR-related_sf"/>
</dbReference>